<proteinExistence type="predicted"/>
<dbReference type="EMBL" id="FUXA01000005">
    <property type="protein sequence ID" value="SJZ47706.1"/>
    <property type="molecule type" value="Genomic_DNA"/>
</dbReference>
<evidence type="ECO:0000313" key="3">
    <source>
        <dbReference type="Proteomes" id="UP000189857"/>
    </source>
</evidence>
<dbReference type="NCBIfam" id="TIGR04274">
    <property type="entry name" value="hypoxanDNAglyco"/>
    <property type="match status" value="1"/>
</dbReference>
<dbReference type="InterPro" id="IPR026353">
    <property type="entry name" value="Hypoxan-DNA_Glyclase"/>
</dbReference>
<sequence>MGKKKVEHVVFDGMRKIKKKVNINQYNTQTKMKVMGQTDKQSVQQHPFPPLYDKDSKVLILGSFPSVKSREMKFFYGHPQNRFWKVIASIFDQENPTSIEEKKKLILDNNLALWDVIAECEISGSSDASIKNAKANDLSEIIKNSKIQKIIVNGKTAERLYIKYIEPVTGIKAVVLPSTSPANAAWSLERLIEVWEFEIKD</sequence>
<keyword evidence="3" id="KW-1185">Reference proteome</keyword>
<dbReference type="AlphaFoldDB" id="A0A1T4KZ53"/>
<dbReference type="InterPro" id="IPR005122">
    <property type="entry name" value="Uracil-DNA_glycosylase-like"/>
</dbReference>
<dbReference type="SMART" id="SM00986">
    <property type="entry name" value="UDG"/>
    <property type="match status" value="1"/>
</dbReference>
<evidence type="ECO:0000259" key="1">
    <source>
        <dbReference type="SMART" id="SM00986"/>
    </source>
</evidence>
<accession>A0A1T4KZ53</accession>
<dbReference type="Gene3D" id="3.40.470.10">
    <property type="entry name" value="Uracil-DNA glycosylase-like domain"/>
    <property type="match status" value="1"/>
</dbReference>
<name>A0A1T4KZ53_9FIRM</name>
<dbReference type="SMART" id="SM00987">
    <property type="entry name" value="UreE_C"/>
    <property type="match status" value="1"/>
</dbReference>
<dbReference type="InterPro" id="IPR036895">
    <property type="entry name" value="Uracil-DNA_glycosylase-like_sf"/>
</dbReference>
<evidence type="ECO:0000313" key="2">
    <source>
        <dbReference type="EMBL" id="SJZ47706.1"/>
    </source>
</evidence>
<dbReference type="CDD" id="cd10032">
    <property type="entry name" value="UDG-F6_HDG"/>
    <property type="match status" value="1"/>
</dbReference>
<feature type="domain" description="Uracil-DNA glycosylase-like" evidence="1">
    <location>
        <begin position="49"/>
        <end position="200"/>
    </location>
</feature>
<dbReference type="SUPFAM" id="SSF52141">
    <property type="entry name" value="Uracil-DNA glycosylase-like"/>
    <property type="match status" value="1"/>
</dbReference>
<reference evidence="2 3" key="1">
    <citation type="submission" date="2017-02" db="EMBL/GenBank/DDBJ databases">
        <authorList>
            <person name="Peterson S.W."/>
        </authorList>
    </citation>
    <scope>NUCLEOTIDE SEQUENCE [LARGE SCALE GENOMIC DNA]</scope>
    <source>
        <strain evidence="2 3">ATCC 17233</strain>
    </source>
</reference>
<dbReference type="Proteomes" id="UP000189857">
    <property type="component" value="Unassembled WGS sequence"/>
</dbReference>
<protein>
    <submittedName>
        <fullName evidence="2">G/U mismatch-specific uracil-DNA glycosylase</fullName>
    </submittedName>
</protein>
<organism evidence="2 3">
    <name type="scientific">Eubacterium ruminantium</name>
    <dbReference type="NCBI Taxonomy" id="42322"/>
    <lineage>
        <taxon>Bacteria</taxon>
        <taxon>Bacillati</taxon>
        <taxon>Bacillota</taxon>
        <taxon>Clostridia</taxon>
        <taxon>Eubacteriales</taxon>
        <taxon>Eubacteriaceae</taxon>
        <taxon>Eubacterium</taxon>
    </lineage>
</organism>
<dbReference type="Pfam" id="PF03167">
    <property type="entry name" value="UDG"/>
    <property type="match status" value="1"/>
</dbReference>
<gene>
    <name evidence="2" type="ORF">SAMN02745110_00582</name>
</gene>